<gene>
    <name evidence="2" type="ORF">OCBIM_22000456mg</name>
</gene>
<sequence length="58" mass="6186">MIIGVLVVINGVMDILSRKNTPAPTTPILLSSSSSSSSSSNNNSNSNHDSNRIYSLFF</sequence>
<accession>A0A0L8G4P8</accession>
<proteinExistence type="predicted"/>
<feature type="region of interest" description="Disordered" evidence="1">
    <location>
        <begin position="18"/>
        <end position="58"/>
    </location>
</feature>
<name>A0A0L8G4P8_OCTBM</name>
<dbReference type="EMBL" id="KQ423968">
    <property type="protein sequence ID" value="KOF71809.1"/>
    <property type="molecule type" value="Genomic_DNA"/>
</dbReference>
<protein>
    <submittedName>
        <fullName evidence="2">Uncharacterized protein</fullName>
    </submittedName>
</protein>
<reference evidence="2" key="1">
    <citation type="submission" date="2015-07" db="EMBL/GenBank/DDBJ databases">
        <title>MeaNS - Measles Nucleotide Surveillance Program.</title>
        <authorList>
            <person name="Tran T."/>
            <person name="Druce J."/>
        </authorList>
    </citation>
    <scope>NUCLEOTIDE SEQUENCE</scope>
    <source>
        <strain evidence="2">UCB-OBI-ISO-001</strain>
        <tissue evidence="2">Gonad</tissue>
    </source>
</reference>
<organism evidence="2">
    <name type="scientific">Octopus bimaculoides</name>
    <name type="common">California two-spotted octopus</name>
    <dbReference type="NCBI Taxonomy" id="37653"/>
    <lineage>
        <taxon>Eukaryota</taxon>
        <taxon>Metazoa</taxon>
        <taxon>Spiralia</taxon>
        <taxon>Lophotrochozoa</taxon>
        <taxon>Mollusca</taxon>
        <taxon>Cephalopoda</taxon>
        <taxon>Coleoidea</taxon>
        <taxon>Octopodiformes</taxon>
        <taxon>Octopoda</taxon>
        <taxon>Incirrata</taxon>
        <taxon>Octopodidae</taxon>
        <taxon>Octopus</taxon>
    </lineage>
</organism>
<dbReference type="AlphaFoldDB" id="A0A0L8G4P8"/>
<evidence type="ECO:0000313" key="2">
    <source>
        <dbReference type="EMBL" id="KOF71809.1"/>
    </source>
</evidence>
<feature type="compositionally biased region" description="Low complexity" evidence="1">
    <location>
        <begin position="31"/>
        <end position="47"/>
    </location>
</feature>
<evidence type="ECO:0000256" key="1">
    <source>
        <dbReference type="SAM" id="MobiDB-lite"/>
    </source>
</evidence>